<name>A0A4R5QDF4_9PROT</name>
<evidence type="ECO:0000313" key="3">
    <source>
        <dbReference type="Proteomes" id="UP000295096"/>
    </source>
</evidence>
<gene>
    <name evidence="2" type="ORF">E2C06_19180</name>
</gene>
<dbReference type="OrthoDB" id="7375441at2"/>
<sequence>MFFSASAVSAQGSPAARGGGEQTANGLLARQADGSYGPVAYNADKAPFGLRANNWLSLKGPNLSGRWLGQTGANAQHFASFDDPAYAIRAFIDLVRQYQDSYKARSAADILGRYSPAGDCSGAPSASPAERREGGGCPENQATPPVSAVRAARAVGLGPTDNLDLFGPDGRIRHPDRLRALIDAVATQELGPGACPQPPRGETWIGCRVDDGLYNRAVELLDRRG</sequence>
<accession>A0A4R5QDF4</accession>
<proteinExistence type="predicted"/>
<comment type="caution">
    <text evidence="2">The sequence shown here is derived from an EMBL/GenBank/DDBJ whole genome shotgun (WGS) entry which is preliminary data.</text>
</comment>
<dbReference type="AlphaFoldDB" id="A0A4R5QDF4"/>
<dbReference type="RefSeq" id="WP_133290222.1">
    <property type="nucleotide sequence ID" value="NZ_SMSJ01000028.1"/>
</dbReference>
<evidence type="ECO:0000256" key="1">
    <source>
        <dbReference type="SAM" id="MobiDB-lite"/>
    </source>
</evidence>
<evidence type="ECO:0000313" key="2">
    <source>
        <dbReference type="EMBL" id="TDH60976.1"/>
    </source>
</evidence>
<dbReference type="Proteomes" id="UP000295096">
    <property type="component" value="Unassembled WGS sequence"/>
</dbReference>
<protein>
    <submittedName>
        <fullName evidence="2">Uncharacterized protein</fullName>
    </submittedName>
</protein>
<feature type="region of interest" description="Disordered" evidence="1">
    <location>
        <begin position="118"/>
        <end position="145"/>
    </location>
</feature>
<reference evidence="2 3" key="1">
    <citation type="journal article" date="2016" name="J. Microbiol.">
        <title>Dankookia rubra gen. nov., sp. nov., an alphaproteobacterium isolated from sediment of a shallow stream.</title>
        <authorList>
            <person name="Kim W.H."/>
            <person name="Kim D.H."/>
            <person name="Kang K."/>
            <person name="Ahn T.Y."/>
        </authorList>
    </citation>
    <scope>NUCLEOTIDE SEQUENCE [LARGE SCALE GENOMIC DNA]</scope>
    <source>
        <strain evidence="2 3">JCM30602</strain>
    </source>
</reference>
<dbReference type="EMBL" id="SMSJ01000028">
    <property type="protein sequence ID" value="TDH60976.1"/>
    <property type="molecule type" value="Genomic_DNA"/>
</dbReference>
<keyword evidence="3" id="KW-1185">Reference proteome</keyword>
<organism evidence="2 3">
    <name type="scientific">Dankookia rubra</name>
    <dbReference type="NCBI Taxonomy" id="1442381"/>
    <lineage>
        <taxon>Bacteria</taxon>
        <taxon>Pseudomonadati</taxon>
        <taxon>Pseudomonadota</taxon>
        <taxon>Alphaproteobacteria</taxon>
        <taxon>Acetobacterales</taxon>
        <taxon>Roseomonadaceae</taxon>
        <taxon>Dankookia</taxon>
    </lineage>
</organism>